<sequence>MSKLLKPVLFVLLFAGVAYAAHYGISTAMGFSERWIALGYSLEGMYALQAGASLLVVVMIAMAQFAMPKNVGFIFLGLVLLKAIASYVYINAGLEASEDKFLALQFLIVFFLFLFVDVYMAYRAINQAEPDVETKI</sequence>
<organism evidence="3 4">
    <name type="scientific">Sphingobacterium corticis</name>
    <dbReference type="NCBI Taxonomy" id="1812823"/>
    <lineage>
        <taxon>Bacteria</taxon>
        <taxon>Pseudomonadati</taxon>
        <taxon>Bacteroidota</taxon>
        <taxon>Sphingobacteriia</taxon>
        <taxon>Sphingobacteriales</taxon>
        <taxon>Sphingobacteriaceae</taxon>
        <taxon>Sphingobacterium</taxon>
    </lineage>
</organism>
<reference evidence="4" key="1">
    <citation type="journal article" date="2019" name="Int. J. Syst. Evol. Microbiol.">
        <title>The Global Catalogue of Microorganisms (GCM) 10K type strain sequencing project: providing services to taxonomists for standard genome sequencing and annotation.</title>
        <authorList>
            <consortium name="The Broad Institute Genomics Platform"/>
            <consortium name="The Broad Institute Genome Sequencing Center for Infectious Disease"/>
            <person name="Wu L."/>
            <person name="Ma J."/>
        </authorList>
    </citation>
    <scope>NUCLEOTIDE SEQUENCE [LARGE SCALE GENOMIC DNA]</scope>
    <source>
        <strain evidence="4">KCTC 42248</strain>
    </source>
</reference>
<accession>A0ABW5NJE2</accession>
<feature type="transmembrane region" description="Helical" evidence="1">
    <location>
        <begin position="102"/>
        <end position="122"/>
    </location>
</feature>
<evidence type="ECO:0000256" key="2">
    <source>
        <dbReference type="SAM" id="SignalP"/>
    </source>
</evidence>
<feature type="transmembrane region" description="Helical" evidence="1">
    <location>
        <begin position="70"/>
        <end position="90"/>
    </location>
</feature>
<proteinExistence type="predicted"/>
<dbReference type="Proteomes" id="UP001597393">
    <property type="component" value="Unassembled WGS sequence"/>
</dbReference>
<keyword evidence="1" id="KW-0812">Transmembrane</keyword>
<feature type="chain" id="PRO_5046244302" description="DoxX family protein" evidence="2">
    <location>
        <begin position="21"/>
        <end position="136"/>
    </location>
</feature>
<evidence type="ECO:0000313" key="4">
    <source>
        <dbReference type="Proteomes" id="UP001597393"/>
    </source>
</evidence>
<feature type="transmembrane region" description="Helical" evidence="1">
    <location>
        <begin position="44"/>
        <end position="63"/>
    </location>
</feature>
<evidence type="ECO:0000313" key="3">
    <source>
        <dbReference type="EMBL" id="MFD2598530.1"/>
    </source>
</evidence>
<evidence type="ECO:0008006" key="5">
    <source>
        <dbReference type="Google" id="ProtNLM"/>
    </source>
</evidence>
<evidence type="ECO:0000256" key="1">
    <source>
        <dbReference type="SAM" id="Phobius"/>
    </source>
</evidence>
<keyword evidence="4" id="KW-1185">Reference proteome</keyword>
<keyword evidence="1" id="KW-0472">Membrane</keyword>
<name>A0ABW5NJE2_9SPHI</name>
<gene>
    <name evidence="3" type="ORF">ACFSQ3_06145</name>
</gene>
<dbReference type="EMBL" id="JBHUMA010000006">
    <property type="protein sequence ID" value="MFD2598530.1"/>
    <property type="molecule type" value="Genomic_DNA"/>
</dbReference>
<keyword evidence="1" id="KW-1133">Transmembrane helix</keyword>
<comment type="caution">
    <text evidence="3">The sequence shown here is derived from an EMBL/GenBank/DDBJ whole genome shotgun (WGS) entry which is preliminary data.</text>
</comment>
<dbReference type="RefSeq" id="WP_380868517.1">
    <property type="nucleotide sequence ID" value="NZ_JBHUMA010000006.1"/>
</dbReference>
<protein>
    <recommendedName>
        <fullName evidence="5">DoxX family protein</fullName>
    </recommendedName>
</protein>
<feature type="signal peptide" evidence="2">
    <location>
        <begin position="1"/>
        <end position="20"/>
    </location>
</feature>
<keyword evidence="2" id="KW-0732">Signal</keyword>